<evidence type="ECO:0000256" key="3">
    <source>
        <dbReference type="ARBA" id="ARBA00023136"/>
    </source>
</evidence>
<evidence type="ECO:0000313" key="7">
    <source>
        <dbReference type="EMBL" id="GGG73081.1"/>
    </source>
</evidence>
<dbReference type="Pfam" id="PF01547">
    <property type="entry name" value="SBP_bac_1"/>
    <property type="match status" value="1"/>
</dbReference>
<gene>
    <name evidence="7" type="ORF">GCM10011398_16850</name>
</gene>
<proteinExistence type="predicted"/>
<evidence type="ECO:0000313" key="8">
    <source>
        <dbReference type="Proteomes" id="UP000622860"/>
    </source>
</evidence>
<organism evidence="7 8">
    <name type="scientific">Virgibacillus oceani</name>
    <dbReference type="NCBI Taxonomy" id="1479511"/>
    <lineage>
        <taxon>Bacteria</taxon>
        <taxon>Bacillati</taxon>
        <taxon>Bacillota</taxon>
        <taxon>Bacilli</taxon>
        <taxon>Bacillales</taxon>
        <taxon>Bacillaceae</taxon>
        <taxon>Virgibacillus</taxon>
    </lineage>
</organism>
<dbReference type="EMBL" id="BMFR01000005">
    <property type="protein sequence ID" value="GGG73081.1"/>
    <property type="molecule type" value="Genomic_DNA"/>
</dbReference>
<reference evidence="7" key="2">
    <citation type="submission" date="2020-09" db="EMBL/GenBank/DDBJ databases">
        <authorList>
            <person name="Sun Q."/>
            <person name="Zhou Y."/>
        </authorList>
    </citation>
    <scope>NUCLEOTIDE SEQUENCE</scope>
    <source>
        <strain evidence="7">CGMCC 1.12754</strain>
    </source>
</reference>
<dbReference type="Gene3D" id="3.40.190.10">
    <property type="entry name" value="Periplasmic binding protein-like II"/>
    <property type="match status" value="2"/>
</dbReference>
<keyword evidence="3" id="KW-0472">Membrane</keyword>
<evidence type="ECO:0000256" key="5">
    <source>
        <dbReference type="ARBA" id="ARBA00023288"/>
    </source>
</evidence>
<keyword evidence="1" id="KW-1003">Cell membrane</keyword>
<accession>A0A917HA72</accession>
<evidence type="ECO:0000256" key="1">
    <source>
        <dbReference type="ARBA" id="ARBA00022475"/>
    </source>
</evidence>
<evidence type="ECO:0000256" key="4">
    <source>
        <dbReference type="ARBA" id="ARBA00023139"/>
    </source>
</evidence>
<dbReference type="InterPro" id="IPR050490">
    <property type="entry name" value="Bact_solute-bd_prot1"/>
</dbReference>
<evidence type="ECO:0000256" key="2">
    <source>
        <dbReference type="ARBA" id="ARBA00022729"/>
    </source>
</evidence>
<dbReference type="PROSITE" id="PS51257">
    <property type="entry name" value="PROKAR_LIPOPROTEIN"/>
    <property type="match status" value="1"/>
</dbReference>
<keyword evidence="5" id="KW-0449">Lipoprotein</keyword>
<keyword evidence="8" id="KW-1185">Reference proteome</keyword>
<dbReference type="SUPFAM" id="SSF53850">
    <property type="entry name" value="Periplasmic binding protein-like II"/>
    <property type="match status" value="1"/>
</dbReference>
<feature type="signal peptide" evidence="6">
    <location>
        <begin position="1"/>
        <end position="20"/>
    </location>
</feature>
<comment type="caution">
    <text evidence="7">The sequence shown here is derived from an EMBL/GenBank/DDBJ whole genome shotgun (WGS) entry which is preliminary data.</text>
</comment>
<dbReference type="Proteomes" id="UP000622860">
    <property type="component" value="Unassembled WGS sequence"/>
</dbReference>
<sequence>MLKVKKLLLLLFAVPLLLLVACNNEDETSAPEMDKEAMENFNETGYPIVDEPITINFMTRKPPTTADDYNDVLVWKTYEEKTNIKIDWGLVPSEGFEEKSNLSLAGGDYPEAFYTAKFSDVDIMKYGEQGVFLELNELIDKYMPNVKQLFSEHPEIKKALTNADGKIYSLPTVYSPDFTSMTSNIKPWIRQDWLDQLNMEMPQTTEEFYQYLKAVKETDLNGNGKADEIPYGNNSVAGLIGWLKGAYGIGNKGRKQGFVDLDPKTNKLRFYWTTDRWKEMLEYINKLYSEGLINKTIFTMETNEYHETGSQGLYGSTVTTSPETRFGRDEYVGMPQLEGPHGDKDWVYVTAPVVHKAAFVITDKNKNPAATARWIDYFYGDEGAKLFFMGVEGETYEETDNGELEYVDMLTDNPDGLTFEQALRPYITWLGGGYPALVQSDYFKGAENSPASIEATKKIEPDIIEETWPSFPFTVEENQRLAALKADIEKYVIEMQDKFIAGEEPFSEWDKYVETVEKMGLEEYMEIQQAGYERFKES</sequence>
<dbReference type="RefSeq" id="WP_188454951.1">
    <property type="nucleotide sequence ID" value="NZ_BMFR01000005.1"/>
</dbReference>
<protein>
    <submittedName>
        <fullName evidence="7">ABC transporter substrate-binding protein</fullName>
    </submittedName>
</protein>
<keyword evidence="2 6" id="KW-0732">Signal</keyword>
<dbReference type="InterPro" id="IPR006059">
    <property type="entry name" value="SBP"/>
</dbReference>
<reference evidence="7" key="1">
    <citation type="journal article" date="2014" name="Int. J. Syst. Evol. Microbiol.">
        <title>Complete genome sequence of Corynebacterium casei LMG S-19264T (=DSM 44701T), isolated from a smear-ripened cheese.</title>
        <authorList>
            <consortium name="US DOE Joint Genome Institute (JGI-PGF)"/>
            <person name="Walter F."/>
            <person name="Albersmeier A."/>
            <person name="Kalinowski J."/>
            <person name="Ruckert C."/>
        </authorList>
    </citation>
    <scope>NUCLEOTIDE SEQUENCE</scope>
    <source>
        <strain evidence="7">CGMCC 1.12754</strain>
    </source>
</reference>
<evidence type="ECO:0000256" key="6">
    <source>
        <dbReference type="SAM" id="SignalP"/>
    </source>
</evidence>
<name>A0A917HA72_9BACI</name>
<feature type="chain" id="PRO_5038534252" evidence="6">
    <location>
        <begin position="21"/>
        <end position="538"/>
    </location>
</feature>
<dbReference type="PANTHER" id="PTHR43649">
    <property type="entry name" value="ARABINOSE-BINDING PROTEIN-RELATED"/>
    <property type="match status" value="1"/>
</dbReference>
<dbReference type="AlphaFoldDB" id="A0A917HA72"/>
<dbReference type="PANTHER" id="PTHR43649:SF33">
    <property type="entry name" value="POLYGALACTURONAN_RHAMNOGALACTURONAN-BINDING PROTEIN YTCQ"/>
    <property type="match status" value="1"/>
</dbReference>
<keyword evidence="4" id="KW-0564">Palmitate</keyword>